<sequence length="140" mass="14589">MLAATHTTAGITRRTYRGLVYGVVGIGILGLLVGLATDRHLVGTVLYLLGSWIGGVIAVVAPRWSDQQLQDERDDALHNRASGLAMGITMALGIGIVPALYVLEAGGYVDLTGAIGGGILVASALFLLYGVCFGIVKRRP</sequence>
<keyword evidence="3" id="KW-1185">Reference proteome</keyword>
<organism evidence="2 3">
    <name type="scientific">Haloplanus rallus</name>
    <dbReference type="NCBI Taxonomy" id="1816183"/>
    <lineage>
        <taxon>Archaea</taxon>
        <taxon>Methanobacteriati</taxon>
        <taxon>Methanobacteriota</taxon>
        <taxon>Stenosarchaea group</taxon>
        <taxon>Halobacteria</taxon>
        <taxon>Halobacteriales</taxon>
        <taxon>Haloferacaceae</taxon>
        <taxon>Haloplanus</taxon>
    </lineage>
</organism>
<accession>A0A6B9FFS4</accession>
<dbReference type="Proteomes" id="UP000428325">
    <property type="component" value="Chromosome"/>
</dbReference>
<dbReference type="KEGG" id="hra:EI982_15940"/>
<name>A0A6B9FFS4_9EURY</name>
<dbReference type="AlphaFoldDB" id="A0A6B9FFS4"/>
<feature type="transmembrane region" description="Helical" evidence="1">
    <location>
        <begin position="82"/>
        <end position="103"/>
    </location>
</feature>
<dbReference type="InterPro" id="IPR019235">
    <property type="entry name" value="DUF2178_TM"/>
</dbReference>
<feature type="transmembrane region" description="Helical" evidence="1">
    <location>
        <begin position="115"/>
        <end position="136"/>
    </location>
</feature>
<evidence type="ECO:0000313" key="2">
    <source>
        <dbReference type="EMBL" id="QGX96160.1"/>
    </source>
</evidence>
<evidence type="ECO:0000313" key="3">
    <source>
        <dbReference type="Proteomes" id="UP000428325"/>
    </source>
</evidence>
<proteinExistence type="predicted"/>
<dbReference type="Pfam" id="PF09946">
    <property type="entry name" value="DUF2178"/>
    <property type="match status" value="1"/>
</dbReference>
<dbReference type="OrthoDB" id="339577at2157"/>
<keyword evidence="1" id="KW-0812">Transmembrane</keyword>
<feature type="transmembrane region" description="Helical" evidence="1">
    <location>
        <begin position="41"/>
        <end position="61"/>
    </location>
</feature>
<protein>
    <submittedName>
        <fullName evidence="2">DUF2178 domain-containing protein</fullName>
    </submittedName>
</protein>
<keyword evidence="1" id="KW-1133">Transmembrane helix</keyword>
<feature type="transmembrane region" description="Helical" evidence="1">
    <location>
        <begin position="18"/>
        <end position="35"/>
    </location>
</feature>
<gene>
    <name evidence="2" type="ORF">EI982_15940</name>
</gene>
<dbReference type="EMBL" id="CP034345">
    <property type="protein sequence ID" value="QGX96160.1"/>
    <property type="molecule type" value="Genomic_DNA"/>
</dbReference>
<reference evidence="2 3" key="1">
    <citation type="submission" date="2018-12" db="EMBL/GenBank/DDBJ databases">
        <title>Complete genome sequence of Haloplanus rallus MBLA0036.</title>
        <authorList>
            <person name="Nam Y.-d."/>
            <person name="Kang J."/>
            <person name="Chung W.-H."/>
            <person name="Park Y.S."/>
        </authorList>
    </citation>
    <scope>NUCLEOTIDE SEQUENCE [LARGE SCALE GENOMIC DNA]</scope>
    <source>
        <strain evidence="2 3">MBLA0036</strain>
    </source>
</reference>
<evidence type="ECO:0000256" key="1">
    <source>
        <dbReference type="SAM" id="Phobius"/>
    </source>
</evidence>
<keyword evidence="1" id="KW-0472">Membrane</keyword>